<evidence type="ECO:0000313" key="4">
    <source>
        <dbReference type="Proteomes" id="UP001558613"/>
    </source>
</evidence>
<sequence>MPVATLTSSMVAAISGLLTGSLISPTRMATTSELPANMVATSEFLVKEAATSESLAEKSATPESSPTGLLNIMDMPLPPEFSTLILSPPSPESPLSQLVPSSPPSSLLVLSRPPSSPLVLSCLPEPIPPGPALTELPPKPAPPEHPLLQSLLLLSTRFSRTCSS</sequence>
<proteinExistence type="predicted"/>
<evidence type="ECO:0008006" key="5">
    <source>
        <dbReference type="Google" id="ProtNLM"/>
    </source>
</evidence>
<keyword evidence="4" id="KW-1185">Reference proteome</keyword>
<feature type="compositionally biased region" description="Low complexity" evidence="1">
    <location>
        <begin position="93"/>
        <end position="107"/>
    </location>
</feature>
<gene>
    <name evidence="3" type="ORF">QQF64_016109</name>
</gene>
<feature type="region of interest" description="Disordered" evidence="1">
    <location>
        <begin position="124"/>
        <end position="146"/>
    </location>
</feature>
<evidence type="ECO:0000256" key="2">
    <source>
        <dbReference type="SAM" id="SignalP"/>
    </source>
</evidence>
<name>A0ABR3LLV5_9TELE</name>
<dbReference type="EMBL" id="JAYMGO010000020">
    <property type="protein sequence ID" value="KAL1253880.1"/>
    <property type="molecule type" value="Genomic_DNA"/>
</dbReference>
<keyword evidence="2" id="KW-0732">Signal</keyword>
<evidence type="ECO:0000313" key="3">
    <source>
        <dbReference type="EMBL" id="KAL1253880.1"/>
    </source>
</evidence>
<feature type="chain" id="PRO_5047404407" description="Secreted protein" evidence="2">
    <location>
        <begin position="17"/>
        <end position="164"/>
    </location>
</feature>
<protein>
    <recommendedName>
        <fullName evidence="5">Secreted protein</fullName>
    </recommendedName>
</protein>
<feature type="region of interest" description="Disordered" evidence="1">
    <location>
        <begin position="51"/>
        <end position="107"/>
    </location>
</feature>
<accession>A0ABR3LLV5</accession>
<comment type="caution">
    <text evidence="3">The sequence shown here is derived from an EMBL/GenBank/DDBJ whole genome shotgun (WGS) entry which is preliminary data.</text>
</comment>
<dbReference type="Proteomes" id="UP001558613">
    <property type="component" value="Unassembled WGS sequence"/>
</dbReference>
<feature type="signal peptide" evidence="2">
    <location>
        <begin position="1"/>
        <end position="16"/>
    </location>
</feature>
<feature type="compositionally biased region" description="Pro residues" evidence="1">
    <location>
        <begin position="125"/>
        <end position="145"/>
    </location>
</feature>
<reference evidence="3 4" key="1">
    <citation type="submission" date="2023-09" db="EMBL/GenBank/DDBJ databases">
        <authorList>
            <person name="Wang M."/>
        </authorList>
    </citation>
    <scope>NUCLEOTIDE SEQUENCE [LARGE SCALE GENOMIC DNA]</scope>
    <source>
        <strain evidence="3">GT-2023</strain>
        <tissue evidence="3">Liver</tissue>
    </source>
</reference>
<organism evidence="3 4">
    <name type="scientific">Cirrhinus molitorella</name>
    <name type="common">mud carp</name>
    <dbReference type="NCBI Taxonomy" id="172907"/>
    <lineage>
        <taxon>Eukaryota</taxon>
        <taxon>Metazoa</taxon>
        <taxon>Chordata</taxon>
        <taxon>Craniata</taxon>
        <taxon>Vertebrata</taxon>
        <taxon>Euteleostomi</taxon>
        <taxon>Actinopterygii</taxon>
        <taxon>Neopterygii</taxon>
        <taxon>Teleostei</taxon>
        <taxon>Ostariophysi</taxon>
        <taxon>Cypriniformes</taxon>
        <taxon>Cyprinidae</taxon>
        <taxon>Labeoninae</taxon>
        <taxon>Labeonini</taxon>
        <taxon>Cirrhinus</taxon>
    </lineage>
</organism>
<evidence type="ECO:0000256" key="1">
    <source>
        <dbReference type="SAM" id="MobiDB-lite"/>
    </source>
</evidence>